<dbReference type="Proteomes" id="UP001597493">
    <property type="component" value="Unassembled WGS sequence"/>
</dbReference>
<reference evidence="2" key="1">
    <citation type="journal article" date="2019" name="Int. J. Syst. Evol. Microbiol.">
        <title>The Global Catalogue of Microorganisms (GCM) 10K type strain sequencing project: providing services to taxonomists for standard genome sequencing and annotation.</title>
        <authorList>
            <consortium name="The Broad Institute Genomics Platform"/>
            <consortium name="The Broad Institute Genome Sequencing Center for Infectious Disease"/>
            <person name="Wu L."/>
            <person name="Ma J."/>
        </authorList>
    </citation>
    <scope>NUCLEOTIDE SEQUENCE [LARGE SCALE GENOMIC DNA]</scope>
    <source>
        <strain evidence="2">TISTR 1827</strain>
    </source>
</reference>
<dbReference type="PROSITE" id="PS51257">
    <property type="entry name" value="PROKAR_LIPOPROTEIN"/>
    <property type="match status" value="1"/>
</dbReference>
<organism evidence="1 2">
    <name type="scientific">Paenibacillus thailandensis</name>
    <dbReference type="NCBI Taxonomy" id="393250"/>
    <lineage>
        <taxon>Bacteria</taxon>
        <taxon>Bacillati</taxon>
        <taxon>Bacillota</taxon>
        <taxon>Bacilli</taxon>
        <taxon>Bacillales</taxon>
        <taxon>Paenibacillaceae</taxon>
        <taxon>Paenibacillus</taxon>
    </lineage>
</organism>
<evidence type="ECO:0000313" key="2">
    <source>
        <dbReference type="Proteomes" id="UP001597493"/>
    </source>
</evidence>
<evidence type="ECO:0000313" key="1">
    <source>
        <dbReference type="EMBL" id="MFD2660307.1"/>
    </source>
</evidence>
<sequence>MRSLNLLIAGLIVVILFASCSKQDKLEINSTSFMYSADSSSDQKIQVELNGYFDNKDNYFKGILKINDGIEYPTVLFSPGLSGLIAYNGKERIYLGEIFFDKNSQHFTLEISNADLYYSLTHRKYENQKLIISSPAESLEQAIEMNRTLKLPVMTPNK</sequence>
<proteinExistence type="predicted"/>
<keyword evidence="2" id="KW-1185">Reference proteome</keyword>
<accession>A0ABW5QVE6</accession>
<name>A0ABW5QVE6_9BACL</name>
<protein>
    <recommendedName>
        <fullName evidence="3">Lipoprotein</fullName>
    </recommendedName>
</protein>
<dbReference type="EMBL" id="JBHUMY010000007">
    <property type="protein sequence ID" value="MFD2660307.1"/>
    <property type="molecule type" value="Genomic_DNA"/>
</dbReference>
<evidence type="ECO:0008006" key="3">
    <source>
        <dbReference type="Google" id="ProtNLM"/>
    </source>
</evidence>
<comment type="caution">
    <text evidence="1">The sequence shown here is derived from an EMBL/GenBank/DDBJ whole genome shotgun (WGS) entry which is preliminary data.</text>
</comment>
<gene>
    <name evidence="1" type="ORF">ACFSW5_08475</name>
</gene>
<dbReference type="RefSeq" id="WP_379271420.1">
    <property type="nucleotide sequence ID" value="NZ_JBHUMY010000007.1"/>
</dbReference>